<comment type="caution">
    <text evidence="2">The sequence shown here is derived from an EMBL/GenBank/DDBJ whole genome shotgun (WGS) entry which is preliminary data.</text>
</comment>
<evidence type="ECO:0000256" key="1">
    <source>
        <dbReference type="SAM" id="MobiDB-lite"/>
    </source>
</evidence>
<dbReference type="Proteomes" id="UP000762676">
    <property type="component" value="Unassembled WGS sequence"/>
</dbReference>
<feature type="compositionally biased region" description="Low complexity" evidence="1">
    <location>
        <begin position="54"/>
        <end position="65"/>
    </location>
</feature>
<reference evidence="2 3" key="1">
    <citation type="journal article" date="2021" name="Elife">
        <title>Chloroplast acquisition without the gene transfer in kleptoplastic sea slugs, Plakobranchus ocellatus.</title>
        <authorList>
            <person name="Maeda T."/>
            <person name="Takahashi S."/>
            <person name="Yoshida T."/>
            <person name="Shimamura S."/>
            <person name="Takaki Y."/>
            <person name="Nagai Y."/>
            <person name="Toyoda A."/>
            <person name="Suzuki Y."/>
            <person name="Arimoto A."/>
            <person name="Ishii H."/>
            <person name="Satoh N."/>
            <person name="Nishiyama T."/>
            <person name="Hasebe M."/>
            <person name="Maruyama T."/>
            <person name="Minagawa J."/>
            <person name="Obokata J."/>
            <person name="Shigenobu S."/>
        </authorList>
    </citation>
    <scope>NUCLEOTIDE SEQUENCE [LARGE SCALE GENOMIC DNA]</scope>
</reference>
<protein>
    <submittedName>
        <fullName evidence="2">Uncharacterized protein</fullName>
    </submittedName>
</protein>
<feature type="region of interest" description="Disordered" evidence="1">
    <location>
        <begin position="44"/>
        <end position="70"/>
    </location>
</feature>
<gene>
    <name evidence="2" type="ORF">ElyMa_003704800</name>
</gene>
<sequence>MQLIFPAVENSTVIVLVAAMIKRHHTHSKRALFHYLGDRADNRSKLSVAGRSNQPTEPTEPTQPQDRGVLIDSNVLDVPRVLLHCEGNH</sequence>
<dbReference type="EMBL" id="BMAT01007596">
    <property type="protein sequence ID" value="GFR67378.1"/>
    <property type="molecule type" value="Genomic_DNA"/>
</dbReference>
<evidence type="ECO:0000313" key="2">
    <source>
        <dbReference type="EMBL" id="GFR67378.1"/>
    </source>
</evidence>
<evidence type="ECO:0000313" key="3">
    <source>
        <dbReference type="Proteomes" id="UP000762676"/>
    </source>
</evidence>
<keyword evidence="3" id="KW-1185">Reference proteome</keyword>
<organism evidence="2 3">
    <name type="scientific">Elysia marginata</name>
    <dbReference type="NCBI Taxonomy" id="1093978"/>
    <lineage>
        <taxon>Eukaryota</taxon>
        <taxon>Metazoa</taxon>
        <taxon>Spiralia</taxon>
        <taxon>Lophotrochozoa</taxon>
        <taxon>Mollusca</taxon>
        <taxon>Gastropoda</taxon>
        <taxon>Heterobranchia</taxon>
        <taxon>Euthyneura</taxon>
        <taxon>Panpulmonata</taxon>
        <taxon>Sacoglossa</taxon>
        <taxon>Placobranchoidea</taxon>
        <taxon>Plakobranchidae</taxon>
        <taxon>Elysia</taxon>
    </lineage>
</organism>
<proteinExistence type="predicted"/>
<name>A0AAV4F207_9GAST</name>
<dbReference type="AlphaFoldDB" id="A0AAV4F207"/>
<accession>A0AAV4F207</accession>